<feature type="region of interest" description="Disordered" evidence="1">
    <location>
        <begin position="511"/>
        <end position="532"/>
    </location>
</feature>
<name>A0A6L9L7F8_9BACT</name>
<dbReference type="InterPro" id="IPR038636">
    <property type="entry name" value="Wzi_sf"/>
</dbReference>
<protein>
    <submittedName>
        <fullName evidence="2">Capsule assembly Wzi family protein</fullName>
    </submittedName>
</protein>
<dbReference type="AlphaFoldDB" id="A0A6L9L7F8"/>
<dbReference type="Gene3D" id="2.40.160.130">
    <property type="entry name" value="Capsule assembly protein Wzi"/>
    <property type="match status" value="1"/>
</dbReference>
<evidence type="ECO:0000313" key="2">
    <source>
        <dbReference type="EMBL" id="NDU95091.1"/>
    </source>
</evidence>
<dbReference type="EMBL" id="JAAFZH010000003">
    <property type="protein sequence ID" value="NDU95091.1"/>
    <property type="molecule type" value="Genomic_DNA"/>
</dbReference>
<organism evidence="2 3">
    <name type="scientific">Spirosoma terrae</name>
    <dbReference type="NCBI Taxonomy" id="1968276"/>
    <lineage>
        <taxon>Bacteria</taxon>
        <taxon>Pseudomonadati</taxon>
        <taxon>Bacteroidota</taxon>
        <taxon>Cytophagia</taxon>
        <taxon>Cytophagales</taxon>
        <taxon>Cytophagaceae</taxon>
        <taxon>Spirosoma</taxon>
    </lineage>
</organism>
<dbReference type="RefSeq" id="WP_163946370.1">
    <property type="nucleotide sequence ID" value="NZ_JAAFZH010000003.1"/>
</dbReference>
<evidence type="ECO:0000313" key="3">
    <source>
        <dbReference type="Proteomes" id="UP000474175"/>
    </source>
</evidence>
<sequence>MNTLTTLFPSRTRLLLVIIGCHSCWLSLVYGQTTPTVRPTTGYAELGGYAVTGPMPFWLRANQSGIVPLKGSTGLARLGFVLDYSQPTNVDSLTKSRRFDWGLGLELVGSTGLQSQVLLPEAYGKLRWGPIELYVGRRRSIAGLVDTLLTSGSYAWSGNAMPLPKIQIGTIGYVPIGFTKGFVAINTFYNHGWFTDGFVRNSYLHQKAFYMRLGKPHARFHAYLGGNHEVQWGGYAPSLVGVPGLSDNLDGQFASNLDAYYRVVTGTSGTGYIPPQGVISIDQGNRIGNHLGTLDLGFDVRLGSWQLMGYRQSLYETGALYYLTNIVDGLHGLSLQRKSPSDRRWSVDRFLVEFFYSKSQGGPEFIIDDPQRRGRNNYFNHSQYQDGWTYQGRTIGTPFLTPQAEVNPDLPVSRAIVNNRVALWHMGLAGQLNQQIHWQTKLSYSQNFGTYDTPYPAGTNQFSALVTLNGPVYLPGLGRCQLNTSLALDTGKLLQNSVGGYLGLRKTLGSGQASRNVSSSGAGSQPMLRVPQ</sequence>
<keyword evidence="3" id="KW-1185">Reference proteome</keyword>
<comment type="caution">
    <text evidence="2">The sequence shown here is derived from an EMBL/GenBank/DDBJ whole genome shotgun (WGS) entry which is preliminary data.</text>
</comment>
<dbReference type="Proteomes" id="UP000474175">
    <property type="component" value="Unassembled WGS sequence"/>
</dbReference>
<reference evidence="2 3" key="1">
    <citation type="submission" date="2020-02" db="EMBL/GenBank/DDBJ databases">
        <title>Draft genome sequence of two Spirosoma agri KCTC 52727 and Spirosoma terrae KCTC 52035.</title>
        <authorList>
            <person name="Rojas J."/>
            <person name="Ambika Manirajan B."/>
            <person name="Suarez C."/>
            <person name="Ratering S."/>
            <person name="Schnell S."/>
        </authorList>
    </citation>
    <scope>NUCLEOTIDE SEQUENCE [LARGE SCALE GENOMIC DNA]</scope>
    <source>
        <strain evidence="2 3">KCTC 52035</strain>
    </source>
</reference>
<feature type="compositionally biased region" description="Polar residues" evidence="1">
    <location>
        <begin position="511"/>
        <end position="523"/>
    </location>
</feature>
<gene>
    <name evidence="2" type="ORF">GK108_09420</name>
</gene>
<proteinExistence type="predicted"/>
<accession>A0A6L9L7F8</accession>
<evidence type="ECO:0000256" key="1">
    <source>
        <dbReference type="SAM" id="MobiDB-lite"/>
    </source>
</evidence>